<feature type="compositionally biased region" description="Polar residues" evidence="1">
    <location>
        <begin position="19"/>
        <end position="29"/>
    </location>
</feature>
<evidence type="ECO:0000313" key="2">
    <source>
        <dbReference type="Proteomes" id="UP000046393"/>
    </source>
</evidence>
<accession>A0A0N5A8L7</accession>
<reference evidence="3" key="1">
    <citation type="submission" date="2017-02" db="UniProtKB">
        <authorList>
            <consortium name="WormBaseParasite"/>
        </authorList>
    </citation>
    <scope>IDENTIFICATION</scope>
</reference>
<dbReference type="AlphaFoldDB" id="A0A0N5A8L7"/>
<keyword evidence="2" id="KW-1185">Reference proteome</keyword>
<evidence type="ECO:0000256" key="1">
    <source>
        <dbReference type="SAM" id="MobiDB-lite"/>
    </source>
</evidence>
<feature type="region of interest" description="Disordered" evidence="1">
    <location>
        <begin position="19"/>
        <end position="43"/>
    </location>
</feature>
<evidence type="ECO:0000313" key="3">
    <source>
        <dbReference type="WBParaSite" id="SMUV_0000042101-mRNA-1"/>
    </source>
</evidence>
<name>A0A0N5A8L7_9BILA</name>
<dbReference type="Proteomes" id="UP000046393">
    <property type="component" value="Unplaced"/>
</dbReference>
<organism evidence="2 3">
    <name type="scientific">Syphacia muris</name>
    <dbReference type="NCBI Taxonomy" id="451379"/>
    <lineage>
        <taxon>Eukaryota</taxon>
        <taxon>Metazoa</taxon>
        <taxon>Ecdysozoa</taxon>
        <taxon>Nematoda</taxon>
        <taxon>Chromadorea</taxon>
        <taxon>Rhabditida</taxon>
        <taxon>Spirurina</taxon>
        <taxon>Oxyuridomorpha</taxon>
        <taxon>Oxyuroidea</taxon>
        <taxon>Oxyuridae</taxon>
        <taxon>Syphacia</taxon>
    </lineage>
</organism>
<proteinExistence type="predicted"/>
<dbReference type="WBParaSite" id="SMUV_0000042101-mRNA-1">
    <property type="protein sequence ID" value="SMUV_0000042101-mRNA-1"/>
    <property type="gene ID" value="SMUV_0000042101"/>
</dbReference>
<sequence>MDSFEMDIPVALYQPSNATINNNDHSNQVASATTSTTASKDRSTHRGLLGMFGRGFFAKSVNHSLQEDYRYLLALDR</sequence>
<protein>
    <submittedName>
        <fullName evidence="3">Protein kinase domain-containing protein</fullName>
    </submittedName>
</protein>